<dbReference type="SUPFAM" id="SSF51735">
    <property type="entry name" value="NAD(P)-binding Rossmann-fold domains"/>
    <property type="match status" value="1"/>
</dbReference>
<dbReference type="InterPro" id="IPR013154">
    <property type="entry name" value="ADH-like_N"/>
</dbReference>
<dbReference type="PANTHER" id="PTHR48106:SF13">
    <property type="entry name" value="QUINONE OXIDOREDUCTASE-RELATED"/>
    <property type="match status" value="1"/>
</dbReference>
<evidence type="ECO:0000256" key="2">
    <source>
        <dbReference type="ARBA" id="ARBA00023002"/>
    </source>
</evidence>
<proteinExistence type="predicted"/>
<dbReference type="SMART" id="SM00829">
    <property type="entry name" value="PKS_ER"/>
    <property type="match status" value="1"/>
</dbReference>
<feature type="domain" description="Enoyl reductase (ER)" evidence="3">
    <location>
        <begin position="10"/>
        <end position="313"/>
    </location>
</feature>
<dbReference type="Proteomes" id="UP000240971">
    <property type="component" value="Unassembled WGS sequence"/>
</dbReference>
<comment type="caution">
    <text evidence="4">The sequence shown here is derived from an EMBL/GenBank/DDBJ whole genome shotgun (WGS) entry which is preliminary data.</text>
</comment>
<dbReference type="AlphaFoldDB" id="A0A2P8HD74"/>
<keyword evidence="5" id="KW-1185">Reference proteome</keyword>
<evidence type="ECO:0000313" key="5">
    <source>
        <dbReference type="Proteomes" id="UP000240971"/>
    </source>
</evidence>
<dbReference type="Gene3D" id="3.90.180.10">
    <property type="entry name" value="Medium-chain alcohol dehydrogenases, catalytic domain"/>
    <property type="match status" value="1"/>
</dbReference>
<dbReference type="Pfam" id="PF00107">
    <property type="entry name" value="ADH_zinc_N"/>
    <property type="match status" value="1"/>
</dbReference>
<dbReference type="PANTHER" id="PTHR48106">
    <property type="entry name" value="QUINONE OXIDOREDUCTASE PIG3-RELATED"/>
    <property type="match status" value="1"/>
</dbReference>
<name>A0A2P8HD74_CHINA</name>
<dbReference type="EMBL" id="PYAW01000006">
    <property type="protein sequence ID" value="PSL44158.1"/>
    <property type="molecule type" value="Genomic_DNA"/>
</dbReference>
<dbReference type="InterPro" id="IPR013149">
    <property type="entry name" value="ADH-like_C"/>
</dbReference>
<dbReference type="GO" id="GO:0003960">
    <property type="term" value="F:quinone reductase (NADPH) activity"/>
    <property type="evidence" value="ECO:0007669"/>
    <property type="project" value="TreeGrafter"/>
</dbReference>
<dbReference type="InterPro" id="IPR011032">
    <property type="entry name" value="GroES-like_sf"/>
</dbReference>
<keyword evidence="2" id="KW-0560">Oxidoreductase</keyword>
<organism evidence="4 5">
    <name type="scientific">Chitinophaga niastensis</name>
    <dbReference type="NCBI Taxonomy" id="536980"/>
    <lineage>
        <taxon>Bacteria</taxon>
        <taxon>Pseudomonadati</taxon>
        <taxon>Bacteroidota</taxon>
        <taxon>Chitinophagia</taxon>
        <taxon>Chitinophagales</taxon>
        <taxon>Chitinophagaceae</taxon>
        <taxon>Chitinophaga</taxon>
    </lineage>
</organism>
<dbReference type="RefSeq" id="WP_106530455.1">
    <property type="nucleotide sequence ID" value="NZ_PYAW01000006.1"/>
</dbReference>
<dbReference type="GO" id="GO:0035925">
    <property type="term" value="F:mRNA 3'-UTR AU-rich region binding"/>
    <property type="evidence" value="ECO:0007669"/>
    <property type="project" value="TreeGrafter"/>
</dbReference>
<dbReference type="OrthoDB" id="9787435at2"/>
<dbReference type="GO" id="GO:0005829">
    <property type="term" value="C:cytosol"/>
    <property type="evidence" value="ECO:0007669"/>
    <property type="project" value="TreeGrafter"/>
</dbReference>
<protein>
    <submittedName>
        <fullName evidence="4">NADPH2:quinone reductase</fullName>
    </submittedName>
</protein>
<evidence type="ECO:0000259" key="3">
    <source>
        <dbReference type="SMART" id="SM00829"/>
    </source>
</evidence>
<dbReference type="InterPro" id="IPR020843">
    <property type="entry name" value="ER"/>
</dbReference>
<dbReference type="GO" id="GO:0070402">
    <property type="term" value="F:NADPH binding"/>
    <property type="evidence" value="ECO:0007669"/>
    <property type="project" value="TreeGrafter"/>
</dbReference>
<dbReference type="Gene3D" id="3.40.50.720">
    <property type="entry name" value="NAD(P)-binding Rossmann-like Domain"/>
    <property type="match status" value="1"/>
</dbReference>
<accession>A0A2P8HD74</accession>
<dbReference type="Pfam" id="PF08240">
    <property type="entry name" value="ADH_N"/>
    <property type="match status" value="1"/>
</dbReference>
<keyword evidence="1" id="KW-0521">NADP</keyword>
<sequence length="316" mass="34131">MKAIQLANQGDFEVLVIKDIPQPVCKPEEVLVRVEAVGLNYVDTLIRKGSHPVLKQFPAIMPGEVEGVIEATGKEVRHLYPGQRITGYANAGYAQFAVMPASEVTLLPNELPLGTGMLIQHLTAQNLLHQAAGYQSLLITAAAGGVGSSTIRIAKLKGISTIIGMVGSADKAGYILSLGATGTVIYTADNWQDQLDTLTEKKGVDLILESVGGPVASALLPRLSRGGTMVVYGNSSRQPTIVDISDLIISNTRIVSARLYSAPAELREQWTREIIQWILSGELDVSITLYPLADASRAHRDMEERRSIGRLILQPW</sequence>
<dbReference type="InterPro" id="IPR036291">
    <property type="entry name" value="NAD(P)-bd_dom_sf"/>
</dbReference>
<gene>
    <name evidence="4" type="ORF">CLV51_10623</name>
</gene>
<dbReference type="SUPFAM" id="SSF50129">
    <property type="entry name" value="GroES-like"/>
    <property type="match status" value="1"/>
</dbReference>
<evidence type="ECO:0000313" key="4">
    <source>
        <dbReference type="EMBL" id="PSL44158.1"/>
    </source>
</evidence>
<evidence type="ECO:0000256" key="1">
    <source>
        <dbReference type="ARBA" id="ARBA00022857"/>
    </source>
</evidence>
<reference evidence="4 5" key="1">
    <citation type="submission" date="2018-03" db="EMBL/GenBank/DDBJ databases">
        <title>Genomic Encyclopedia of Archaeal and Bacterial Type Strains, Phase II (KMG-II): from individual species to whole genera.</title>
        <authorList>
            <person name="Goeker M."/>
        </authorList>
    </citation>
    <scope>NUCLEOTIDE SEQUENCE [LARGE SCALE GENOMIC DNA]</scope>
    <source>
        <strain evidence="4 5">DSM 24859</strain>
    </source>
</reference>